<dbReference type="InterPro" id="IPR036291">
    <property type="entry name" value="NAD(P)-bd_dom_sf"/>
</dbReference>
<dbReference type="InterPro" id="IPR029154">
    <property type="entry name" value="HIBADH-like_NADP-bd"/>
</dbReference>
<evidence type="ECO:0000256" key="2">
    <source>
        <dbReference type="ARBA" id="ARBA00023002"/>
    </source>
</evidence>
<proteinExistence type="inferred from homology"/>
<dbReference type="PANTHER" id="PTHR43580">
    <property type="entry name" value="OXIDOREDUCTASE GLYR1-RELATED"/>
    <property type="match status" value="1"/>
</dbReference>
<dbReference type="PANTHER" id="PTHR43580:SF2">
    <property type="entry name" value="CYTOKINE-LIKE NUCLEAR FACTOR N-PAC"/>
    <property type="match status" value="1"/>
</dbReference>
<dbReference type="EMBL" id="JAAGOB010000013">
    <property type="protein sequence ID" value="NED97728.1"/>
    <property type="molecule type" value="Genomic_DNA"/>
</dbReference>
<dbReference type="AlphaFoldDB" id="A0A6N9YSB8"/>
<dbReference type="PIRSF" id="PIRSF000103">
    <property type="entry name" value="HIBADH"/>
    <property type="match status" value="1"/>
</dbReference>
<comment type="caution">
    <text evidence="8">The sequence shown here is derived from an EMBL/GenBank/DDBJ whole genome shotgun (WGS) entry which is preliminary data.</text>
</comment>
<dbReference type="PROSITE" id="PS00895">
    <property type="entry name" value="3_HYDROXYISOBUT_DH"/>
    <property type="match status" value="1"/>
</dbReference>
<reference evidence="8 9" key="1">
    <citation type="submission" date="2020-02" db="EMBL/GenBank/DDBJ databases">
        <authorList>
            <person name="Li X.-J."/>
            <person name="Feng X.-M."/>
        </authorList>
    </citation>
    <scope>NUCLEOTIDE SEQUENCE [LARGE SCALE GENOMIC DNA]</scope>
    <source>
        <strain evidence="8 9">CGMCC 4.7225</strain>
    </source>
</reference>
<evidence type="ECO:0000256" key="5">
    <source>
        <dbReference type="SAM" id="MobiDB-lite"/>
    </source>
</evidence>
<feature type="domain" description="6-phosphogluconate dehydrogenase NADP-binding" evidence="6">
    <location>
        <begin position="3"/>
        <end position="161"/>
    </location>
</feature>
<keyword evidence="2" id="KW-0560">Oxidoreductase</keyword>
<protein>
    <submittedName>
        <fullName evidence="8">NAD(P)-dependent oxidoreductase</fullName>
    </submittedName>
</protein>
<evidence type="ECO:0000259" key="7">
    <source>
        <dbReference type="Pfam" id="PF14833"/>
    </source>
</evidence>
<dbReference type="RefSeq" id="WP_163820574.1">
    <property type="nucleotide sequence ID" value="NZ_JAAGOB010000013.1"/>
</dbReference>
<dbReference type="Gene3D" id="1.10.1040.10">
    <property type="entry name" value="N-(1-d-carboxylethyl)-l-norvaline Dehydrogenase, domain 2"/>
    <property type="match status" value="1"/>
</dbReference>
<dbReference type="Gene3D" id="3.40.50.720">
    <property type="entry name" value="NAD(P)-binding Rossmann-like Domain"/>
    <property type="match status" value="1"/>
</dbReference>
<dbReference type="GO" id="GO:0016054">
    <property type="term" value="P:organic acid catabolic process"/>
    <property type="evidence" value="ECO:0007669"/>
    <property type="project" value="UniProtKB-ARBA"/>
</dbReference>
<dbReference type="InterPro" id="IPR002204">
    <property type="entry name" value="3-OH-isobutyrate_DH-rel_CS"/>
</dbReference>
<accession>A0A6N9YSB8</accession>
<evidence type="ECO:0000259" key="6">
    <source>
        <dbReference type="Pfam" id="PF03446"/>
    </source>
</evidence>
<dbReference type="InterPro" id="IPR015815">
    <property type="entry name" value="HIBADH-related"/>
</dbReference>
<dbReference type="InterPro" id="IPR051265">
    <property type="entry name" value="HIBADH-related_NP60_sf"/>
</dbReference>
<evidence type="ECO:0000313" key="9">
    <source>
        <dbReference type="Proteomes" id="UP000469185"/>
    </source>
</evidence>
<dbReference type="SUPFAM" id="SSF51735">
    <property type="entry name" value="NAD(P)-binding Rossmann-fold domains"/>
    <property type="match status" value="1"/>
</dbReference>
<feature type="compositionally biased region" description="Basic residues" evidence="5">
    <location>
        <begin position="286"/>
        <end position="299"/>
    </location>
</feature>
<dbReference type="Pfam" id="PF03446">
    <property type="entry name" value="NAD_binding_2"/>
    <property type="match status" value="1"/>
</dbReference>
<dbReference type="GO" id="GO:0016491">
    <property type="term" value="F:oxidoreductase activity"/>
    <property type="evidence" value="ECO:0007669"/>
    <property type="project" value="UniProtKB-KW"/>
</dbReference>
<name>A0A6N9YSB8_9ACTN</name>
<evidence type="ECO:0000256" key="4">
    <source>
        <dbReference type="PIRSR" id="PIRSR000103-1"/>
    </source>
</evidence>
<feature type="active site" evidence="4">
    <location>
        <position position="171"/>
    </location>
</feature>
<keyword evidence="9" id="KW-1185">Reference proteome</keyword>
<organism evidence="8 9">
    <name type="scientific">Phytoactinopolyspora alkaliphila</name>
    <dbReference type="NCBI Taxonomy" id="1783498"/>
    <lineage>
        <taxon>Bacteria</taxon>
        <taxon>Bacillati</taxon>
        <taxon>Actinomycetota</taxon>
        <taxon>Actinomycetes</taxon>
        <taxon>Jiangellales</taxon>
        <taxon>Jiangellaceae</taxon>
        <taxon>Phytoactinopolyspora</taxon>
    </lineage>
</organism>
<dbReference type="GO" id="GO:0050661">
    <property type="term" value="F:NADP binding"/>
    <property type="evidence" value="ECO:0007669"/>
    <property type="project" value="InterPro"/>
</dbReference>
<sequence>METVGFIGLGVMGQPMALNLARAGVPLVVWNRTESRCDPVVTAGAQRAADPAEVFRRADVVLLMLADEPAVDAILARRTPRFASMIRGRTLVQMGTLGASYSRGLAVDVTAAGGGYVEAPVSGSRGPAEKGELIAILAGQPGDVERVRPLLQPMCANSFRCGDVPSALEMKFAVNLFLITLVTGLAESFHFAEEHGLDPATLRQILDAGPMASAVSRAKIAKLVDADFEVQAAIADVLKNNQLIADAADDRGAASPLTDACLALYRETLELGHARADMAAVVHALRSRTRSRSRTRTRTRAQDRAGRTGNHATAADQTAGVNP</sequence>
<keyword evidence="3" id="KW-0520">NAD</keyword>
<evidence type="ECO:0000313" key="8">
    <source>
        <dbReference type="EMBL" id="NED97728.1"/>
    </source>
</evidence>
<comment type="similarity">
    <text evidence="1">Belongs to the HIBADH-related family.</text>
</comment>
<dbReference type="InterPro" id="IPR008927">
    <property type="entry name" value="6-PGluconate_DH-like_C_sf"/>
</dbReference>
<dbReference type="SUPFAM" id="SSF48179">
    <property type="entry name" value="6-phosphogluconate dehydrogenase C-terminal domain-like"/>
    <property type="match status" value="1"/>
</dbReference>
<dbReference type="InterPro" id="IPR006115">
    <property type="entry name" value="6PGDH_NADP-bd"/>
</dbReference>
<evidence type="ECO:0000256" key="3">
    <source>
        <dbReference type="ARBA" id="ARBA00023027"/>
    </source>
</evidence>
<gene>
    <name evidence="8" type="ORF">G1H11_20725</name>
</gene>
<dbReference type="Proteomes" id="UP000469185">
    <property type="component" value="Unassembled WGS sequence"/>
</dbReference>
<dbReference type="InterPro" id="IPR013328">
    <property type="entry name" value="6PGD_dom2"/>
</dbReference>
<dbReference type="Pfam" id="PF14833">
    <property type="entry name" value="NAD_binding_11"/>
    <property type="match status" value="1"/>
</dbReference>
<feature type="region of interest" description="Disordered" evidence="5">
    <location>
        <begin position="286"/>
        <end position="323"/>
    </location>
</feature>
<feature type="domain" description="3-hydroxyisobutyrate dehydrogenase-like NAD-binding" evidence="7">
    <location>
        <begin position="169"/>
        <end position="284"/>
    </location>
</feature>
<dbReference type="GO" id="GO:0051287">
    <property type="term" value="F:NAD binding"/>
    <property type="evidence" value="ECO:0007669"/>
    <property type="project" value="InterPro"/>
</dbReference>
<evidence type="ECO:0000256" key="1">
    <source>
        <dbReference type="ARBA" id="ARBA00009080"/>
    </source>
</evidence>